<feature type="transmembrane region" description="Helical" evidence="1">
    <location>
        <begin position="47"/>
        <end position="71"/>
    </location>
</feature>
<name>A0A3N5BLU7_9BACI</name>
<feature type="transmembrane region" description="Helical" evidence="1">
    <location>
        <begin position="78"/>
        <end position="98"/>
    </location>
</feature>
<evidence type="ECO:0000256" key="1">
    <source>
        <dbReference type="SAM" id="Phobius"/>
    </source>
</evidence>
<keyword evidence="1" id="KW-0812">Transmembrane</keyword>
<dbReference type="RefSeq" id="WP_124220298.1">
    <property type="nucleotide sequence ID" value="NZ_RKRF01000007.1"/>
</dbReference>
<comment type="caution">
    <text evidence="2">The sequence shown here is derived from an EMBL/GenBank/DDBJ whole genome shotgun (WGS) entry which is preliminary data.</text>
</comment>
<feature type="transmembrane region" description="Helical" evidence="1">
    <location>
        <begin position="104"/>
        <end position="126"/>
    </location>
</feature>
<reference evidence="2 3" key="1">
    <citation type="submission" date="2018-11" db="EMBL/GenBank/DDBJ databases">
        <title>Genomic Encyclopedia of Type Strains, Phase IV (KMG-IV): sequencing the most valuable type-strain genomes for metagenomic binning, comparative biology and taxonomic classification.</title>
        <authorList>
            <person name="Goeker M."/>
        </authorList>
    </citation>
    <scope>NUCLEOTIDE SEQUENCE [LARGE SCALE GENOMIC DNA]</scope>
    <source>
        <strain evidence="2 3">DSM 18090</strain>
    </source>
</reference>
<sequence length="133" mass="14645">MLLKNVSSLYNLCLSLSAFYLGSLMILGEGVFATFPPEWIGKMPFDSWLNLSLFGMIIFGIGNAIAAIYGFIKRDKRIFIIMLALGILLFLSSLSPVFLLGEMYLPAAMIWLSSLIQLLLAISGLIDEKSKSA</sequence>
<evidence type="ECO:0000313" key="3">
    <source>
        <dbReference type="Proteomes" id="UP000276443"/>
    </source>
</evidence>
<proteinExistence type="predicted"/>
<dbReference type="EMBL" id="RKRF01000007">
    <property type="protein sequence ID" value="RPF56150.1"/>
    <property type="molecule type" value="Genomic_DNA"/>
</dbReference>
<evidence type="ECO:0000313" key="2">
    <source>
        <dbReference type="EMBL" id="RPF56150.1"/>
    </source>
</evidence>
<accession>A0A3N5BLU7</accession>
<dbReference type="AlphaFoldDB" id="A0A3N5BLU7"/>
<keyword evidence="1" id="KW-1133">Transmembrane helix</keyword>
<protein>
    <submittedName>
        <fullName evidence="2">Uncharacterized protein</fullName>
    </submittedName>
</protein>
<gene>
    <name evidence="2" type="ORF">EDC24_1039</name>
</gene>
<keyword evidence="1" id="KW-0472">Membrane</keyword>
<dbReference type="OrthoDB" id="2439941at2"/>
<keyword evidence="3" id="KW-1185">Reference proteome</keyword>
<dbReference type="Proteomes" id="UP000276443">
    <property type="component" value="Unassembled WGS sequence"/>
</dbReference>
<organism evidence="2 3">
    <name type="scientific">Aquisalibacillus elongatus</name>
    <dbReference type="NCBI Taxonomy" id="485577"/>
    <lineage>
        <taxon>Bacteria</taxon>
        <taxon>Bacillati</taxon>
        <taxon>Bacillota</taxon>
        <taxon>Bacilli</taxon>
        <taxon>Bacillales</taxon>
        <taxon>Bacillaceae</taxon>
        <taxon>Aquisalibacillus</taxon>
    </lineage>
</organism>
<feature type="transmembrane region" description="Helical" evidence="1">
    <location>
        <begin position="12"/>
        <end position="35"/>
    </location>
</feature>